<accession>A0A6H0Y1G8</accession>
<feature type="region of interest" description="Disordered" evidence="1">
    <location>
        <begin position="418"/>
        <end position="445"/>
    </location>
</feature>
<feature type="compositionally biased region" description="Basic and acidic residues" evidence="1">
    <location>
        <begin position="481"/>
        <end position="495"/>
    </location>
</feature>
<feature type="compositionally biased region" description="Low complexity" evidence="1">
    <location>
        <begin position="541"/>
        <end position="568"/>
    </location>
</feature>
<dbReference type="AlphaFoldDB" id="A0A6H0Y1G8"/>
<gene>
    <name evidence="2" type="ORF">AMS68_006371</name>
</gene>
<sequence>MVTLRSDYAPNEFRRMLRYATSSDVSARFAHGMHLERAYFLREIPSKHYRQSRQTVSALRTQPLHGVATSSRSRGILRFSCQLLTYSHLVFLESPEFTTSIRSIACAGTHESATPRQMGLFITEDGQHYKGWLAALLCCCAAVNSDEHPAEWSRSQLTARGGNHVYHEQPQLEQPPAYSYRPSRYSRAGSTDSERVLLKSASTPSIFNQGDPTPNDATKGTISKRESSSISTSPRVRRFDTSDRQRNGLVPLKLAPVTLRSPISDDDIPASEEGQRYSRYRLSHGPSDSEQDLLQHTQADPTLTPTPPESYRHSRESPFQRSQRLSADVHIFRSPASIVQPSNEDFKSLSAEQSEAPLPACSLANSLSKPTIEDGSSAMTSHPITDLPLRLRMKHSGIPSARDGAEPGTDREAIELNTIHEDDKLESPRPQTAKSEGHIPAVAPTMQVHARSETLTDIGSIFSRPLELRGPRAFDELLAKSTDQHAHSSGEDAKTRSRSGSRVSGWLSSVRTPNAASLVQTSSIEQGSIKNVRQPRARTLSRVSRSSSSVTATDSPALTTASTPTSQTHSRSTTAESRMTNSSFTTQVFASDEEKDHARCQASTRAETERQCQLEGWPALAHAPEDVGLAF</sequence>
<feature type="region of interest" description="Disordered" evidence="1">
    <location>
        <begin position="261"/>
        <end position="324"/>
    </location>
</feature>
<dbReference type="Proteomes" id="UP000503462">
    <property type="component" value="Chromosome 4"/>
</dbReference>
<feature type="region of interest" description="Disordered" evidence="1">
    <location>
        <begin position="481"/>
        <end position="508"/>
    </location>
</feature>
<name>A0A6H0Y1G8_9PEZI</name>
<dbReference type="EMBL" id="CP051142">
    <property type="protein sequence ID" value="QIX00854.1"/>
    <property type="molecule type" value="Genomic_DNA"/>
</dbReference>
<protein>
    <submittedName>
        <fullName evidence="2">Uncharacterized protein</fullName>
    </submittedName>
</protein>
<feature type="region of interest" description="Disordered" evidence="1">
    <location>
        <begin position="166"/>
        <end position="244"/>
    </location>
</feature>
<feature type="compositionally biased region" description="Polar residues" evidence="1">
    <location>
        <begin position="200"/>
        <end position="221"/>
    </location>
</feature>
<organism evidence="2 3">
    <name type="scientific">Peltaster fructicola</name>
    <dbReference type="NCBI Taxonomy" id="286661"/>
    <lineage>
        <taxon>Eukaryota</taxon>
        <taxon>Fungi</taxon>
        <taxon>Dikarya</taxon>
        <taxon>Ascomycota</taxon>
        <taxon>Pezizomycotina</taxon>
        <taxon>Dothideomycetes</taxon>
        <taxon>Dothideomycetes incertae sedis</taxon>
        <taxon>Peltaster</taxon>
    </lineage>
</organism>
<feature type="compositionally biased region" description="Polar residues" evidence="1">
    <location>
        <begin position="569"/>
        <end position="589"/>
    </location>
</feature>
<evidence type="ECO:0000256" key="1">
    <source>
        <dbReference type="SAM" id="MobiDB-lite"/>
    </source>
</evidence>
<dbReference type="OrthoDB" id="3946779at2759"/>
<keyword evidence="3" id="KW-1185">Reference proteome</keyword>
<reference evidence="2 3" key="1">
    <citation type="journal article" date="2016" name="Sci. Rep.">
        <title>Peltaster fructicola genome reveals evolution from an invasive phytopathogen to an ectophytic parasite.</title>
        <authorList>
            <person name="Xu C."/>
            <person name="Chen H."/>
            <person name="Gleason M.L."/>
            <person name="Xu J.R."/>
            <person name="Liu H."/>
            <person name="Zhang R."/>
            <person name="Sun G."/>
        </authorList>
    </citation>
    <scope>NUCLEOTIDE SEQUENCE [LARGE SCALE GENOMIC DNA]</scope>
    <source>
        <strain evidence="2 3">LNHT1506</strain>
    </source>
</reference>
<evidence type="ECO:0000313" key="3">
    <source>
        <dbReference type="Proteomes" id="UP000503462"/>
    </source>
</evidence>
<feature type="region of interest" description="Disordered" evidence="1">
    <location>
        <begin position="527"/>
        <end position="611"/>
    </location>
</feature>
<feature type="compositionally biased region" description="Polar residues" evidence="1">
    <location>
        <begin position="286"/>
        <end position="303"/>
    </location>
</feature>
<proteinExistence type="predicted"/>
<evidence type="ECO:0000313" key="2">
    <source>
        <dbReference type="EMBL" id="QIX00854.1"/>
    </source>
</evidence>
<feature type="compositionally biased region" description="Polar residues" evidence="1">
    <location>
        <begin position="498"/>
        <end position="508"/>
    </location>
</feature>
<feature type="compositionally biased region" description="Basic and acidic residues" evidence="1">
    <location>
        <begin position="418"/>
        <end position="427"/>
    </location>
</feature>